<dbReference type="InterPro" id="IPR036914">
    <property type="entry name" value="MGS-like_dom_sf"/>
</dbReference>
<dbReference type="GO" id="GO:0006189">
    <property type="term" value="P:'de novo' IMP biosynthetic process"/>
    <property type="evidence" value="ECO:0007669"/>
    <property type="project" value="TreeGrafter"/>
</dbReference>
<dbReference type="GO" id="GO:0005829">
    <property type="term" value="C:cytosol"/>
    <property type="evidence" value="ECO:0007669"/>
    <property type="project" value="TreeGrafter"/>
</dbReference>
<evidence type="ECO:0000259" key="1">
    <source>
        <dbReference type="PROSITE" id="PS51855"/>
    </source>
</evidence>
<feature type="domain" description="MGS-like" evidence="1">
    <location>
        <begin position="1"/>
        <end position="112"/>
    </location>
</feature>
<dbReference type="AlphaFoldDB" id="X1HRR7"/>
<dbReference type="CDD" id="cd01421">
    <property type="entry name" value="IMPCH"/>
    <property type="match status" value="1"/>
</dbReference>
<dbReference type="GO" id="GO:0004643">
    <property type="term" value="F:phosphoribosylaminoimidazolecarboxamide formyltransferase activity"/>
    <property type="evidence" value="ECO:0007669"/>
    <property type="project" value="InterPro"/>
</dbReference>
<dbReference type="EMBL" id="BARU01033853">
    <property type="protein sequence ID" value="GAH72167.1"/>
    <property type="molecule type" value="Genomic_DNA"/>
</dbReference>
<gene>
    <name evidence="2" type="ORF">S03H2_53200</name>
</gene>
<dbReference type="InterPro" id="IPR011607">
    <property type="entry name" value="MGS-like_dom"/>
</dbReference>
<dbReference type="SUPFAM" id="SSF52335">
    <property type="entry name" value="Methylglyoxal synthase-like"/>
    <property type="match status" value="1"/>
</dbReference>
<accession>X1HRR7</accession>
<evidence type="ECO:0000313" key="2">
    <source>
        <dbReference type="EMBL" id="GAH72167.1"/>
    </source>
</evidence>
<dbReference type="PANTHER" id="PTHR11692:SF0">
    <property type="entry name" value="BIFUNCTIONAL PURINE BIOSYNTHESIS PROTEIN ATIC"/>
    <property type="match status" value="1"/>
</dbReference>
<comment type="caution">
    <text evidence="2">The sequence shown here is derived from an EMBL/GenBank/DDBJ whole genome shotgun (WGS) entry which is preliminary data.</text>
</comment>
<dbReference type="GO" id="GO:0003937">
    <property type="term" value="F:IMP cyclohydrolase activity"/>
    <property type="evidence" value="ECO:0007669"/>
    <property type="project" value="InterPro"/>
</dbReference>
<dbReference type="SMART" id="SM00851">
    <property type="entry name" value="MGS"/>
    <property type="match status" value="1"/>
</dbReference>
<dbReference type="Pfam" id="PF02142">
    <property type="entry name" value="MGS"/>
    <property type="match status" value="1"/>
</dbReference>
<reference evidence="2" key="1">
    <citation type="journal article" date="2014" name="Front. Microbiol.">
        <title>High frequency of phylogenetically diverse reductive dehalogenase-homologous genes in deep subseafloor sedimentary metagenomes.</title>
        <authorList>
            <person name="Kawai M."/>
            <person name="Futagami T."/>
            <person name="Toyoda A."/>
            <person name="Takaki Y."/>
            <person name="Nishi S."/>
            <person name="Hori S."/>
            <person name="Arai W."/>
            <person name="Tsubouchi T."/>
            <person name="Morono Y."/>
            <person name="Uchiyama I."/>
            <person name="Ito T."/>
            <person name="Fujiyama A."/>
            <person name="Inagaki F."/>
            <person name="Takami H."/>
        </authorList>
    </citation>
    <scope>NUCLEOTIDE SEQUENCE</scope>
    <source>
        <strain evidence="2">Expedition CK06-06</strain>
    </source>
</reference>
<sequence length="112" mass="11978">MRAIISVSDKAGVTDFARDLSHLGFEIFSTGGTKKALAEAGVPVKSVSEITGFPEILDGRVKTLHPAVHGGILARRDLPAHMEELARNNIEAIDLVAINLYPFVQTVAKEGV</sequence>
<dbReference type="InterPro" id="IPR002695">
    <property type="entry name" value="PurH-like"/>
</dbReference>
<proteinExistence type="predicted"/>
<dbReference type="PANTHER" id="PTHR11692">
    <property type="entry name" value="BIFUNCTIONAL PURINE BIOSYNTHESIS PROTEIN PURH"/>
    <property type="match status" value="1"/>
</dbReference>
<organism evidence="2">
    <name type="scientific">marine sediment metagenome</name>
    <dbReference type="NCBI Taxonomy" id="412755"/>
    <lineage>
        <taxon>unclassified sequences</taxon>
        <taxon>metagenomes</taxon>
        <taxon>ecological metagenomes</taxon>
    </lineage>
</organism>
<feature type="non-terminal residue" evidence="2">
    <location>
        <position position="112"/>
    </location>
</feature>
<dbReference type="PROSITE" id="PS51855">
    <property type="entry name" value="MGS"/>
    <property type="match status" value="1"/>
</dbReference>
<dbReference type="Gene3D" id="3.40.50.1380">
    <property type="entry name" value="Methylglyoxal synthase-like domain"/>
    <property type="match status" value="1"/>
</dbReference>
<protein>
    <recommendedName>
        <fullName evidence="1">MGS-like domain-containing protein</fullName>
    </recommendedName>
</protein>
<name>X1HRR7_9ZZZZ</name>